<accession>A0A1H7FHS5</accession>
<dbReference type="eggNOG" id="ENOG5031GBY">
    <property type="taxonomic scope" value="Bacteria"/>
</dbReference>
<evidence type="ECO:0000256" key="1">
    <source>
        <dbReference type="SAM" id="Phobius"/>
    </source>
</evidence>
<gene>
    <name evidence="2" type="ORF">SAMN05414137_101265</name>
</gene>
<feature type="transmembrane region" description="Helical" evidence="1">
    <location>
        <begin position="58"/>
        <end position="77"/>
    </location>
</feature>
<keyword evidence="1" id="KW-0472">Membrane</keyword>
<keyword evidence="3" id="KW-1185">Reference proteome</keyword>
<dbReference type="AlphaFoldDB" id="A0A1H7FHS5"/>
<sequence>MGRRHLTLTAVAAGIGTALTIAVSPYASSGGSPVAPVHTASTASAVFTPAGSARTNGTPYLVGGAGFLLAGAGLVVVRRRIAL</sequence>
<reference evidence="3" key="1">
    <citation type="submission" date="2016-10" db="EMBL/GenBank/DDBJ databases">
        <authorList>
            <person name="Varghese N."/>
        </authorList>
    </citation>
    <scope>NUCLEOTIDE SEQUENCE [LARGE SCALE GENOMIC DNA]</scope>
    <source>
        <strain evidence="3">DSM 45096 / BCRC 16803 / CGMCC 4.1857 / CIP 109030 / JCM 12277 / KCTC 19219 / NBRC 100920 / 33214</strain>
    </source>
</reference>
<keyword evidence="1" id="KW-0812">Transmembrane</keyword>
<dbReference type="RefSeq" id="WP_042442157.1">
    <property type="nucleotide sequence ID" value="NZ_BBPN01000002.1"/>
</dbReference>
<dbReference type="OrthoDB" id="9998562at2"/>
<organism evidence="2 3">
    <name type="scientific">Streptacidiphilus jiangxiensis</name>
    <dbReference type="NCBI Taxonomy" id="235985"/>
    <lineage>
        <taxon>Bacteria</taxon>
        <taxon>Bacillati</taxon>
        <taxon>Actinomycetota</taxon>
        <taxon>Actinomycetes</taxon>
        <taxon>Kitasatosporales</taxon>
        <taxon>Streptomycetaceae</taxon>
        <taxon>Streptacidiphilus</taxon>
    </lineage>
</organism>
<dbReference type="EMBL" id="FOAZ01000001">
    <property type="protein sequence ID" value="SEK25571.1"/>
    <property type="molecule type" value="Genomic_DNA"/>
</dbReference>
<evidence type="ECO:0000313" key="2">
    <source>
        <dbReference type="EMBL" id="SEK25571.1"/>
    </source>
</evidence>
<evidence type="ECO:0000313" key="3">
    <source>
        <dbReference type="Proteomes" id="UP000183015"/>
    </source>
</evidence>
<keyword evidence="1" id="KW-1133">Transmembrane helix</keyword>
<name>A0A1H7FHS5_STRJI</name>
<dbReference type="Proteomes" id="UP000183015">
    <property type="component" value="Unassembled WGS sequence"/>
</dbReference>
<protein>
    <submittedName>
        <fullName evidence="2">Uncharacterized protein</fullName>
    </submittedName>
</protein>
<proteinExistence type="predicted"/>